<evidence type="ECO:0000313" key="2">
    <source>
        <dbReference type="EMBL" id="QBQ07409.1"/>
    </source>
</evidence>
<evidence type="ECO:0000259" key="1">
    <source>
        <dbReference type="Pfam" id="PF01863"/>
    </source>
</evidence>
<organism evidence="2 3">
    <name type="scientific">Spiroplasma gladiatoris</name>
    <dbReference type="NCBI Taxonomy" id="2143"/>
    <lineage>
        <taxon>Bacteria</taxon>
        <taxon>Bacillati</taxon>
        <taxon>Mycoplasmatota</taxon>
        <taxon>Mollicutes</taxon>
        <taxon>Entomoplasmatales</taxon>
        <taxon>Spiroplasmataceae</taxon>
        <taxon>Spiroplasma</taxon>
    </lineage>
</organism>
<evidence type="ECO:0000313" key="3">
    <source>
        <dbReference type="Proteomes" id="UP000294309"/>
    </source>
</evidence>
<dbReference type="PANTHER" id="PTHR30399:SF1">
    <property type="entry name" value="UTP PYROPHOSPHATASE"/>
    <property type="match status" value="1"/>
</dbReference>
<proteinExistence type="predicted"/>
<sequence>MLKIKKSLSYKSQIIEYDLTLRDQKYIRLKVVDNNLSVSAPLNIEDWEIENFIYKNIAKILKIIEFKEKNKKIKIANPGFIKIFDQKKEAFFRVEPNEKQSNTYKLYDNVELTLKHLYKKLSIEYYDIFENKVNLWKDKMQLDFKNLTVKEMKGKWGVCYPEKSKIVLNIRLIHYPVEALEYVIVHELTHLVHKNHSKNFWYHVQKYLPNYKEHSNLLKVVF</sequence>
<protein>
    <submittedName>
        <fullName evidence="2">Zinc metalloprotease</fullName>
    </submittedName>
</protein>
<keyword evidence="3" id="KW-1185">Reference proteome</keyword>
<dbReference type="Gene3D" id="3.30.2010.10">
    <property type="entry name" value="Metalloproteases ('zincins'), catalytic domain"/>
    <property type="match status" value="1"/>
</dbReference>
<reference evidence="2 3" key="1">
    <citation type="submission" date="2019-03" db="EMBL/GenBank/DDBJ databases">
        <title>Complete genome sequence of Spiroplasma gladiatoris TG-1 (DSM 22552).</title>
        <authorList>
            <person name="Lin Y.-C."/>
            <person name="Chou L."/>
            <person name="Kuo C.-H."/>
        </authorList>
    </citation>
    <scope>NUCLEOTIDE SEQUENCE [LARGE SCALE GENOMIC DNA]</scope>
    <source>
        <strain evidence="2 3">TG-1</strain>
    </source>
</reference>
<dbReference type="KEGG" id="sgq:SGLAD_v1c02100"/>
<dbReference type="OrthoDB" id="9811177at2"/>
<dbReference type="AlphaFoldDB" id="A0A4V1AQ64"/>
<dbReference type="RefSeq" id="WP_134297203.1">
    <property type="nucleotide sequence ID" value="NZ_CP038013.1"/>
</dbReference>
<dbReference type="InterPro" id="IPR002725">
    <property type="entry name" value="YgjP-like_metallopeptidase"/>
</dbReference>
<feature type="domain" description="YgjP-like metallopeptidase" evidence="1">
    <location>
        <begin position="25"/>
        <end position="219"/>
    </location>
</feature>
<keyword evidence="2" id="KW-0645">Protease</keyword>
<dbReference type="GO" id="GO:0008237">
    <property type="term" value="F:metallopeptidase activity"/>
    <property type="evidence" value="ECO:0007669"/>
    <property type="project" value="UniProtKB-KW"/>
</dbReference>
<dbReference type="GO" id="GO:0006508">
    <property type="term" value="P:proteolysis"/>
    <property type="evidence" value="ECO:0007669"/>
    <property type="project" value="UniProtKB-KW"/>
</dbReference>
<dbReference type="PANTHER" id="PTHR30399">
    <property type="entry name" value="UNCHARACTERIZED PROTEIN YGJP"/>
    <property type="match status" value="1"/>
</dbReference>
<name>A0A4V1AQ64_9MOLU</name>
<accession>A0A4V1AQ64</accession>
<keyword evidence="2" id="KW-0378">Hydrolase</keyword>
<dbReference type="Pfam" id="PF01863">
    <property type="entry name" value="YgjP-like"/>
    <property type="match status" value="1"/>
</dbReference>
<dbReference type="EMBL" id="CP038013">
    <property type="protein sequence ID" value="QBQ07409.1"/>
    <property type="molecule type" value="Genomic_DNA"/>
</dbReference>
<dbReference type="Proteomes" id="UP000294309">
    <property type="component" value="Chromosome"/>
</dbReference>
<dbReference type="InterPro" id="IPR053136">
    <property type="entry name" value="UTP_pyrophosphatase-like"/>
</dbReference>
<dbReference type="CDD" id="cd07344">
    <property type="entry name" value="M48_yhfN_like"/>
    <property type="match status" value="1"/>
</dbReference>
<gene>
    <name evidence="2" type="ORF">SGLAD_v1c02100</name>
</gene>
<keyword evidence="2" id="KW-0482">Metalloprotease</keyword>